<name>A0A1Y2GI04_9FUNG</name>
<feature type="region of interest" description="Disordered" evidence="1">
    <location>
        <begin position="1"/>
        <end position="22"/>
    </location>
</feature>
<keyword evidence="3" id="KW-1185">Reference proteome</keyword>
<dbReference type="InParanoid" id="A0A1Y2GI04"/>
<protein>
    <submittedName>
        <fullName evidence="2">Uncharacterized protein</fullName>
    </submittedName>
</protein>
<dbReference type="RefSeq" id="XP_021879730.1">
    <property type="nucleotide sequence ID" value="XM_022026647.1"/>
</dbReference>
<reference evidence="2 3" key="1">
    <citation type="submission" date="2016-07" db="EMBL/GenBank/DDBJ databases">
        <title>Pervasive Adenine N6-methylation of Active Genes in Fungi.</title>
        <authorList>
            <consortium name="DOE Joint Genome Institute"/>
            <person name="Mondo S.J."/>
            <person name="Dannebaum R.O."/>
            <person name="Kuo R.C."/>
            <person name="Labutti K."/>
            <person name="Haridas S."/>
            <person name="Kuo A."/>
            <person name="Salamov A."/>
            <person name="Ahrendt S.R."/>
            <person name="Lipzen A."/>
            <person name="Sullivan W."/>
            <person name="Andreopoulos W.B."/>
            <person name="Clum A."/>
            <person name="Lindquist E."/>
            <person name="Daum C."/>
            <person name="Ramamoorthy G.K."/>
            <person name="Gryganskyi A."/>
            <person name="Culley D."/>
            <person name="Magnuson J.K."/>
            <person name="James T.Y."/>
            <person name="O'Malley M.A."/>
            <person name="Stajich J.E."/>
            <person name="Spatafora J.W."/>
            <person name="Visel A."/>
            <person name="Grigoriev I.V."/>
        </authorList>
    </citation>
    <scope>NUCLEOTIDE SEQUENCE [LARGE SCALE GENOMIC DNA]</scope>
    <source>
        <strain evidence="2 3">NRRL 3116</strain>
    </source>
</reference>
<dbReference type="Proteomes" id="UP000193648">
    <property type="component" value="Unassembled WGS sequence"/>
</dbReference>
<dbReference type="GeneID" id="33568490"/>
<evidence type="ECO:0000313" key="3">
    <source>
        <dbReference type="Proteomes" id="UP000193648"/>
    </source>
</evidence>
<dbReference type="AlphaFoldDB" id="A0A1Y2GI04"/>
<feature type="region of interest" description="Disordered" evidence="1">
    <location>
        <begin position="146"/>
        <end position="173"/>
    </location>
</feature>
<proteinExistence type="predicted"/>
<accession>A0A1Y2GI04</accession>
<sequence length="229" mass="26448">MPQPPLLQEVGGNVDSSSEDVVDRELDGSIDQEKDDIIELGPVASTSKRRLYGARYKYNPAALSSLNVRKTRFRTVTTYAVYQRRWRMFCNEDFKPEDELDDPEEANTPLEFIFKEKFFVTLEHSVLFMKKECDRKLTKHIVEERGGSYREDEHPSRGRDSSFNGQTKEEKSGRSSMKLGNLIGYQFLYTLNSLFVKQKYVFQIQVSVFSCRALSVLLCYIGSGDEYLV</sequence>
<evidence type="ECO:0000313" key="2">
    <source>
        <dbReference type="EMBL" id="ORZ11633.1"/>
    </source>
</evidence>
<comment type="caution">
    <text evidence="2">The sequence shown here is derived from an EMBL/GenBank/DDBJ whole genome shotgun (WGS) entry which is preliminary data.</text>
</comment>
<gene>
    <name evidence="2" type="ORF">BCR41DRAFT_371996</name>
</gene>
<evidence type="ECO:0000256" key="1">
    <source>
        <dbReference type="SAM" id="MobiDB-lite"/>
    </source>
</evidence>
<organism evidence="2 3">
    <name type="scientific">Lobosporangium transversale</name>
    <dbReference type="NCBI Taxonomy" id="64571"/>
    <lineage>
        <taxon>Eukaryota</taxon>
        <taxon>Fungi</taxon>
        <taxon>Fungi incertae sedis</taxon>
        <taxon>Mucoromycota</taxon>
        <taxon>Mortierellomycotina</taxon>
        <taxon>Mortierellomycetes</taxon>
        <taxon>Mortierellales</taxon>
        <taxon>Mortierellaceae</taxon>
        <taxon>Lobosporangium</taxon>
    </lineage>
</organism>
<dbReference type="EMBL" id="MCFF01000027">
    <property type="protein sequence ID" value="ORZ11633.1"/>
    <property type="molecule type" value="Genomic_DNA"/>
</dbReference>
<feature type="compositionally biased region" description="Basic and acidic residues" evidence="1">
    <location>
        <begin position="146"/>
        <end position="160"/>
    </location>
</feature>